<dbReference type="InterPro" id="IPR011250">
    <property type="entry name" value="OMP/PagP_B-barrel"/>
</dbReference>
<accession>A0A7H1N199</accession>
<dbReference type="InterPro" id="IPR005618">
    <property type="entry name" value="OMPW"/>
</dbReference>
<dbReference type="GO" id="GO:0044384">
    <property type="term" value="C:host outer membrane"/>
    <property type="evidence" value="ECO:0007669"/>
    <property type="project" value="InterPro"/>
</dbReference>
<comment type="similarity">
    <text evidence="1">Belongs to the OmpW/AlkL family.</text>
</comment>
<dbReference type="InterPro" id="IPR000758">
    <property type="entry name" value="Enterovir_OMP"/>
</dbReference>
<dbReference type="SUPFAM" id="SSF56925">
    <property type="entry name" value="OMPA-like"/>
    <property type="match status" value="1"/>
</dbReference>
<evidence type="ECO:0000313" key="3">
    <source>
        <dbReference type="Proteomes" id="UP000516369"/>
    </source>
</evidence>
<dbReference type="PROSITE" id="PS00695">
    <property type="entry name" value="ENT_VIR_OMP_2"/>
    <property type="match status" value="1"/>
</dbReference>
<evidence type="ECO:0000256" key="1">
    <source>
        <dbReference type="ARBA" id="ARBA00009330"/>
    </source>
</evidence>
<proteinExistence type="inferred from homology"/>
<evidence type="ECO:0000313" key="2">
    <source>
        <dbReference type="EMBL" id="QNT69485.1"/>
    </source>
</evidence>
<dbReference type="RefSeq" id="WP_190262987.1">
    <property type="nucleotide sequence ID" value="NZ_CP053923.1"/>
</dbReference>
<organism evidence="2 3">
    <name type="scientific">Defluviicoccus vanus</name>
    <dbReference type="NCBI Taxonomy" id="111831"/>
    <lineage>
        <taxon>Bacteria</taxon>
        <taxon>Pseudomonadati</taxon>
        <taxon>Pseudomonadota</taxon>
        <taxon>Alphaproteobacteria</taxon>
        <taxon>Rhodospirillales</taxon>
        <taxon>Rhodospirillaceae</taxon>
        <taxon>Defluviicoccus</taxon>
    </lineage>
</organism>
<dbReference type="EMBL" id="CP053923">
    <property type="protein sequence ID" value="QNT69485.1"/>
    <property type="molecule type" value="Genomic_DNA"/>
</dbReference>
<dbReference type="AlphaFoldDB" id="A0A7H1N199"/>
<keyword evidence="3" id="KW-1185">Reference proteome</keyword>
<reference evidence="2 3" key="1">
    <citation type="submission" date="2020-05" db="EMBL/GenBank/DDBJ databases">
        <title>Complete closed genome sequence of Defluviicoccus vanus.</title>
        <authorList>
            <person name="Bessarab I."/>
            <person name="Arumugam K."/>
            <person name="Maszenan A.M."/>
            <person name="Seviour R.J."/>
            <person name="Williams R.B."/>
        </authorList>
    </citation>
    <scope>NUCLEOTIDE SEQUENCE [LARGE SCALE GENOMIC DNA]</scope>
    <source>
        <strain evidence="2 3">Ben 114</strain>
    </source>
</reference>
<dbReference type="PANTHER" id="PTHR36920">
    <property type="match status" value="1"/>
</dbReference>
<protein>
    <submittedName>
        <fullName evidence="2">OmpW family protein</fullName>
    </submittedName>
</protein>
<dbReference type="PANTHER" id="PTHR36920:SF1">
    <property type="entry name" value="OUTER MEMBRANE PROTEIN W"/>
    <property type="match status" value="1"/>
</dbReference>
<dbReference type="Proteomes" id="UP000516369">
    <property type="component" value="Chromosome"/>
</dbReference>
<dbReference type="GO" id="GO:0019867">
    <property type="term" value="C:outer membrane"/>
    <property type="evidence" value="ECO:0007669"/>
    <property type="project" value="InterPro"/>
</dbReference>
<dbReference type="Gene3D" id="2.40.160.20">
    <property type="match status" value="1"/>
</dbReference>
<dbReference type="Pfam" id="PF03922">
    <property type="entry name" value="OmpW"/>
    <property type="match status" value="1"/>
</dbReference>
<sequence length="191" mass="20775">MAHEEGEFLVRIRGLVVMPDESGSLSPIGGSIRVSTSYTPEIDFSYFFTDAIAVELIAAVSKHSVKANNTALGNVDLGNTWVLPPTLLAQYHFFSDTMVSPYVGVGLNYTIFFDESGGPVVDSLSIDDAIGPAFQLGFDFQFPDSNFVFNADAKYIMISPDATAHAGGVKIDSRNFDLNPWVFGFGFGYKF</sequence>
<dbReference type="KEGG" id="dvn:HQ394_09280"/>
<gene>
    <name evidence="2" type="ORF">HQ394_09280</name>
</gene>
<name>A0A7H1N199_9PROT</name>
<dbReference type="GO" id="GO:0055085">
    <property type="term" value="P:transmembrane transport"/>
    <property type="evidence" value="ECO:0007669"/>
    <property type="project" value="TreeGrafter"/>
</dbReference>